<evidence type="ECO:0000313" key="1">
    <source>
        <dbReference type="EMBL" id="EUA68674.1"/>
    </source>
</evidence>
<name>X8DJU3_MYCXE</name>
<comment type="caution">
    <text evidence="1">The sequence shown here is derived from an EMBL/GenBank/DDBJ whole genome shotgun (WGS) entry which is preliminary data.</text>
</comment>
<proteinExistence type="predicted"/>
<protein>
    <submittedName>
        <fullName evidence="1">Uncharacterized protein</fullName>
    </submittedName>
</protein>
<gene>
    <name evidence="1" type="ORF">I553_1862</name>
</gene>
<dbReference type="AlphaFoldDB" id="X8DJU3"/>
<sequence>MMKVHFGDYADLPVEEAVRAARPTRGAARCSTPRSRS</sequence>
<organism evidence="1">
    <name type="scientific">Mycobacterium xenopi 4042</name>
    <dbReference type="NCBI Taxonomy" id="1299334"/>
    <lineage>
        <taxon>Bacteria</taxon>
        <taxon>Bacillati</taxon>
        <taxon>Actinomycetota</taxon>
        <taxon>Actinomycetes</taxon>
        <taxon>Mycobacteriales</taxon>
        <taxon>Mycobacteriaceae</taxon>
        <taxon>Mycobacterium</taxon>
    </lineage>
</organism>
<reference evidence="1" key="1">
    <citation type="submission" date="2014-01" db="EMBL/GenBank/DDBJ databases">
        <authorList>
            <person name="Brown-Elliot B."/>
            <person name="Wallace R."/>
            <person name="Lenaerts A."/>
            <person name="Ordway D."/>
            <person name="DeGroote M.A."/>
            <person name="Parker T."/>
            <person name="Sizemore C."/>
            <person name="Tallon L.J."/>
            <person name="Sadzewicz L.K."/>
            <person name="Sengamalay N."/>
            <person name="Fraser C.M."/>
            <person name="Hine E."/>
            <person name="Shefchek K.A."/>
            <person name="Das S.P."/>
            <person name="Tettelin H."/>
        </authorList>
    </citation>
    <scope>NUCLEOTIDE SEQUENCE [LARGE SCALE GENOMIC DNA]</scope>
    <source>
        <strain evidence="1">4042</strain>
    </source>
</reference>
<accession>X8DJU3</accession>
<dbReference type="PATRIC" id="fig|1299334.3.peg.1350"/>
<dbReference type="EMBL" id="JAOB01000013">
    <property type="protein sequence ID" value="EUA68674.1"/>
    <property type="molecule type" value="Genomic_DNA"/>
</dbReference>